<evidence type="ECO:0000256" key="2">
    <source>
        <dbReference type="ARBA" id="ARBA00023027"/>
    </source>
</evidence>
<sequence length="286" mass="30143">MTNQAVAVFGLGIIGSRCAANLAKAGYEVVTWNRTPKGGETDVATPKEAAAKAKVLAFYLKDGVALRDTFDLIRDQLTPEHVVMNHSTVDLETTHAIAVACAEIGCGFLDCPFTGSKDASAAGQLVYYVGGDPALIERMKPVLDATSKELKVIGGVGSATVIKIATNLISAQVVQALSEAMALTEASGVDSQVLIDAVASNACGSVLAKMKMPAMAAGDYDTHFSVDNMRKDSAFALELAAQVGLELPGITVANRVMTERCEEGDAELDYSAMYRQFARKAPDFAR</sequence>
<protein>
    <submittedName>
        <fullName evidence="5">NAD(P)-dependent oxidoreductase</fullName>
    </submittedName>
</protein>
<dbReference type="InterPro" id="IPR029154">
    <property type="entry name" value="HIBADH-like_NADP-bd"/>
</dbReference>
<evidence type="ECO:0000313" key="6">
    <source>
        <dbReference type="Proteomes" id="UP000475117"/>
    </source>
</evidence>
<gene>
    <name evidence="5" type="ORF">G3M56_012240</name>
</gene>
<dbReference type="InterPro" id="IPR008927">
    <property type="entry name" value="6-PGluconate_DH-like_C_sf"/>
</dbReference>
<reference evidence="5 6" key="1">
    <citation type="submission" date="2020-12" db="EMBL/GenBank/DDBJ databases">
        <title>Sulforoseuscoccus oceanibium gen. nov., sp. nov., a representative of the phylum Verrucomicrobia with special cytoplasmic membrane, and proposal of Sulforoseuscoccusaceae fam. nov.</title>
        <authorList>
            <person name="Xi F."/>
        </authorList>
    </citation>
    <scope>NUCLEOTIDE SEQUENCE [LARGE SCALE GENOMIC DNA]</scope>
    <source>
        <strain evidence="5 6">T37</strain>
    </source>
</reference>
<name>A0A6B3LBS0_9BACT</name>
<keyword evidence="1" id="KW-0560">Oxidoreductase</keyword>
<dbReference type="KEGG" id="soa:G3M56_012240"/>
<feature type="domain" description="3-hydroxyisobutyrate dehydrogenase-like NAD-binding" evidence="4">
    <location>
        <begin position="157"/>
        <end position="275"/>
    </location>
</feature>
<dbReference type="EMBL" id="CP066776">
    <property type="protein sequence ID" value="QQL44643.1"/>
    <property type="molecule type" value="Genomic_DNA"/>
</dbReference>
<evidence type="ECO:0000259" key="4">
    <source>
        <dbReference type="Pfam" id="PF14833"/>
    </source>
</evidence>
<dbReference type="SUPFAM" id="SSF51735">
    <property type="entry name" value="NAD(P)-binding Rossmann-fold domains"/>
    <property type="match status" value="1"/>
</dbReference>
<proteinExistence type="predicted"/>
<dbReference type="SUPFAM" id="SSF48179">
    <property type="entry name" value="6-phosphogluconate dehydrogenase C-terminal domain-like"/>
    <property type="match status" value="1"/>
</dbReference>
<accession>A0A6B3LBS0</accession>
<dbReference type="GO" id="GO:0051287">
    <property type="term" value="F:NAD binding"/>
    <property type="evidence" value="ECO:0007669"/>
    <property type="project" value="InterPro"/>
</dbReference>
<organism evidence="5 6">
    <name type="scientific">Sulfuriroseicoccus oceanibius</name>
    <dbReference type="NCBI Taxonomy" id="2707525"/>
    <lineage>
        <taxon>Bacteria</taxon>
        <taxon>Pseudomonadati</taxon>
        <taxon>Verrucomicrobiota</taxon>
        <taxon>Verrucomicrobiia</taxon>
        <taxon>Verrucomicrobiales</taxon>
        <taxon>Verrucomicrobiaceae</taxon>
        <taxon>Sulfuriroseicoccus</taxon>
    </lineage>
</organism>
<dbReference type="RefSeq" id="WP_164364372.1">
    <property type="nucleotide sequence ID" value="NZ_CP066776.1"/>
</dbReference>
<dbReference type="InterPro" id="IPR051265">
    <property type="entry name" value="HIBADH-related_NP60_sf"/>
</dbReference>
<evidence type="ECO:0000259" key="3">
    <source>
        <dbReference type="Pfam" id="PF03446"/>
    </source>
</evidence>
<dbReference type="InterPro" id="IPR013328">
    <property type="entry name" value="6PGD_dom2"/>
</dbReference>
<dbReference type="PANTHER" id="PTHR43580:SF2">
    <property type="entry name" value="CYTOKINE-LIKE NUCLEAR FACTOR N-PAC"/>
    <property type="match status" value="1"/>
</dbReference>
<evidence type="ECO:0000256" key="1">
    <source>
        <dbReference type="ARBA" id="ARBA00023002"/>
    </source>
</evidence>
<dbReference type="InterPro" id="IPR015815">
    <property type="entry name" value="HIBADH-related"/>
</dbReference>
<dbReference type="Gene3D" id="1.10.1040.10">
    <property type="entry name" value="N-(1-d-carboxylethyl)-l-norvaline Dehydrogenase, domain 2"/>
    <property type="match status" value="1"/>
</dbReference>
<dbReference type="AlphaFoldDB" id="A0A6B3LBS0"/>
<dbReference type="InterPro" id="IPR036291">
    <property type="entry name" value="NAD(P)-bd_dom_sf"/>
</dbReference>
<dbReference type="GO" id="GO:0016491">
    <property type="term" value="F:oxidoreductase activity"/>
    <property type="evidence" value="ECO:0007669"/>
    <property type="project" value="UniProtKB-KW"/>
</dbReference>
<dbReference type="Pfam" id="PF03446">
    <property type="entry name" value="NAD_binding_2"/>
    <property type="match status" value="1"/>
</dbReference>
<dbReference type="PANTHER" id="PTHR43580">
    <property type="entry name" value="OXIDOREDUCTASE GLYR1-RELATED"/>
    <property type="match status" value="1"/>
</dbReference>
<dbReference type="Proteomes" id="UP000475117">
    <property type="component" value="Chromosome"/>
</dbReference>
<dbReference type="Pfam" id="PF14833">
    <property type="entry name" value="NAD_binding_11"/>
    <property type="match status" value="1"/>
</dbReference>
<evidence type="ECO:0000313" key="5">
    <source>
        <dbReference type="EMBL" id="QQL44643.1"/>
    </source>
</evidence>
<dbReference type="Gene3D" id="3.40.50.720">
    <property type="entry name" value="NAD(P)-binding Rossmann-like Domain"/>
    <property type="match status" value="1"/>
</dbReference>
<dbReference type="PIRSF" id="PIRSF000103">
    <property type="entry name" value="HIBADH"/>
    <property type="match status" value="1"/>
</dbReference>
<feature type="domain" description="6-phosphogluconate dehydrogenase NADP-binding" evidence="3">
    <location>
        <begin position="6"/>
        <end position="154"/>
    </location>
</feature>
<keyword evidence="6" id="KW-1185">Reference proteome</keyword>
<keyword evidence="2" id="KW-0520">NAD</keyword>
<dbReference type="InterPro" id="IPR006115">
    <property type="entry name" value="6PGDH_NADP-bd"/>
</dbReference>
<dbReference type="GO" id="GO:0050661">
    <property type="term" value="F:NADP binding"/>
    <property type="evidence" value="ECO:0007669"/>
    <property type="project" value="InterPro"/>
</dbReference>